<evidence type="ECO:0000313" key="7">
    <source>
        <dbReference type="EMBL" id="TFK41757.1"/>
    </source>
</evidence>
<protein>
    <submittedName>
        <fullName evidence="7">Uncharacterized protein</fullName>
    </submittedName>
</protein>
<reference evidence="7 8" key="1">
    <citation type="journal article" date="2019" name="Nat. Ecol. Evol.">
        <title>Megaphylogeny resolves global patterns of mushroom evolution.</title>
        <authorList>
            <person name="Varga T."/>
            <person name="Krizsan K."/>
            <person name="Foldi C."/>
            <person name="Dima B."/>
            <person name="Sanchez-Garcia M."/>
            <person name="Sanchez-Ramirez S."/>
            <person name="Szollosi G.J."/>
            <person name="Szarkandi J.G."/>
            <person name="Papp V."/>
            <person name="Albert L."/>
            <person name="Andreopoulos W."/>
            <person name="Angelini C."/>
            <person name="Antonin V."/>
            <person name="Barry K.W."/>
            <person name="Bougher N.L."/>
            <person name="Buchanan P."/>
            <person name="Buyck B."/>
            <person name="Bense V."/>
            <person name="Catcheside P."/>
            <person name="Chovatia M."/>
            <person name="Cooper J."/>
            <person name="Damon W."/>
            <person name="Desjardin D."/>
            <person name="Finy P."/>
            <person name="Geml J."/>
            <person name="Haridas S."/>
            <person name="Hughes K."/>
            <person name="Justo A."/>
            <person name="Karasinski D."/>
            <person name="Kautmanova I."/>
            <person name="Kiss B."/>
            <person name="Kocsube S."/>
            <person name="Kotiranta H."/>
            <person name="LaButti K.M."/>
            <person name="Lechner B.E."/>
            <person name="Liimatainen K."/>
            <person name="Lipzen A."/>
            <person name="Lukacs Z."/>
            <person name="Mihaltcheva S."/>
            <person name="Morgado L.N."/>
            <person name="Niskanen T."/>
            <person name="Noordeloos M.E."/>
            <person name="Ohm R.A."/>
            <person name="Ortiz-Santana B."/>
            <person name="Ovrebo C."/>
            <person name="Racz N."/>
            <person name="Riley R."/>
            <person name="Savchenko A."/>
            <person name="Shiryaev A."/>
            <person name="Soop K."/>
            <person name="Spirin V."/>
            <person name="Szebenyi C."/>
            <person name="Tomsovsky M."/>
            <person name="Tulloss R.E."/>
            <person name="Uehling J."/>
            <person name="Grigoriev I.V."/>
            <person name="Vagvolgyi C."/>
            <person name="Papp T."/>
            <person name="Martin F.M."/>
            <person name="Miettinen O."/>
            <person name="Hibbett D.S."/>
            <person name="Nagy L.G."/>
        </authorList>
    </citation>
    <scope>NUCLEOTIDE SEQUENCE [LARGE SCALE GENOMIC DNA]</scope>
    <source>
        <strain evidence="7 8">CBS 166.37</strain>
    </source>
</reference>
<feature type="compositionally biased region" description="Basic and acidic residues" evidence="6">
    <location>
        <begin position="86"/>
        <end position="124"/>
    </location>
</feature>
<proteinExistence type="predicted"/>
<evidence type="ECO:0000256" key="4">
    <source>
        <dbReference type="ARBA" id="ARBA00023043"/>
    </source>
</evidence>
<evidence type="ECO:0000313" key="8">
    <source>
        <dbReference type="Proteomes" id="UP000308652"/>
    </source>
</evidence>
<dbReference type="AlphaFoldDB" id="A0A5C3MA51"/>
<evidence type="ECO:0000256" key="6">
    <source>
        <dbReference type="SAM" id="MobiDB-lite"/>
    </source>
</evidence>
<name>A0A5C3MA51_9AGAR</name>
<feature type="compositionally biased region" description="Polar residues" evidence="6">
    <location>
        <begin position="1"/>
        <end position="21"/>
    </location>
</feature>
<dbReference type="InterPro" id="IPR038753">
    <property type="entry name" value="NFKBIL1"/>
</dbReference>
<evidence type="ECO:0000256" key="3">
    <source>
        <dbReference type="ARBA" id="ARBA00022737"/>
    </source>
</evidence>
<keyword evidence="3" id="KW-0677">Repeat</keyword>
<dbReference type="STRING" id="68775.A0A5C3MA51"/>
<dbReference type="PANTHER" id="PTHR15263:SF1">
    <property type="entry name" value="NF-KAPPA-B INHIBITOR-LIKE PROTEIN 1"/>
    <property type="match status" value="1"/>
</dbReference>
<accession>A0A5C3MA51</accession>
<dbReference type="GO" id="GO:0005634">
    <property type="term" value="C:nucleus"/>
    <property type="evidence" value="ECO:0007669"/>
    <property type="project" value="UniProtKB-SubCell"/>
</dbReference>
<dbReference type="OrthoDB" id="3241983at2759"/>
<dbReference type="EMBL" id="ML213594">
    <property type="protein sequence ID" value="TFK41757.1"/>
    <property type="molecule type" value="Genomic_DNA"/>
</dbReference>
<feature type="region of interest" description="Disordered" evidence="6">
    <location>
        <begin position="1"/>
        <end position="124"/>
    </location>
</feature>
<keyword evidence="5" id="KW-0539">Nucleus</keyword>
<organism evidence="7 8">
    <name type="scientific">Crucibulum laeve</name>
    <dbReference type="NCBI Taxonomy" id="68775"/>
    <lineage>
        <taxon>Eukaryota</taxon>
        <taxon>Fungi</taxon>
        <taxon>Dikarya</taxon>
        <taxon>Basidiomycota</taxon>
        <taxon>Agaricomycotina</taxon>
        <taxon>Agaricomycetes</taxon>
        <taxon>Agaricomycetidae</taxon>
        <taxon>Agaricales</taxon>
        <taxon>Agaricineae</taxon>
        <taxon>Nidulariaceae</taxon>
        <taxon>Crucibulum</taxon>
    </lineage>
</organism>
<evidence type="ECO:0000256" key="2">
    <source>
        <dbReference type="ARBA" id="ARBA00022553"/>
    </source>
</evidence>
<sequence>MNINTPTKYLTKGSQLPSTPAKTGLLFAAPDPSSPARRPLSNTPQRPGLGYFAFPSEGAASSSPDLSESVEKSRREQQKAYLSFLHQEEQAQERERESNRLEEERSARLRQQAEARTEAEALRGEEEWVRSGGMLRDEHGNWDHTRTQAIRDELKLRDEEKCLLQRWDSYERNWNSLLKGKAPDDDSRDVHFHDIPWPVEKDVSTELDLVDLTAARMEEFFLGSLRVRGVKVTKKERVRSSLLRWHPDKLTTLLTRVVEADEQRVRQGINAVMACLQTLNTNI</sequence>
<feature type="compositionally biased region" description="Low complexity" evidence="6">
    <location>
        <begin position="28"/>
        <end position="39"/>
    </location>
</feature>
<keyword evidence="4" id="KW-0040">ANK repeat</keyword>
<gene>
    <name evidence="7" type="ORF">BDQ12DRAFT_678442</name>
</gene>
<dbReference type="GO" id="GO:0043124">
    <property type="term" value="P:negative regulation of canonical NF-kappaB signal transduction"/>
    <property type="evidence" value="ECO:0007669"/>
    <property type="project" value="InterPro"/>
</dbReference>
<dbReference type="PANTHER" id="PTHR15263">
    <property type="entry name" value="I-KAPPA-B-LIKE PROTEIN IKBL"/>
    <property type="match status" value="1"/>
</dbReference>
<feature type="compositionally biased region" description="Basic and acidic residues" evidence="6">
    <location>
        <begin position="69"/>
        <end position="78"/>
    </location>
</feature>
<evidence type="ECO:0000256" key="5">
    <source>
        <dbReference type="ARBA" id="ARBA00023242"/>
    </source>
</evidence>
<dbReference type="Proteomes" id="UP000308652">
    <property type="component" value="Unassembled WGS sequence"/>
</dbReference>
<keyword evidence="8" id="KW-1185">Reference proteome</keyword>
<evidence type="ECO:0000256" key="1">
    <source>
        <dbReference type="ARBA" id="ARBA00004123"/>
    </source>
</evidence>
<keyword evidence="2" id="KW-0597">Phosphoprotein</keyword>
<comment type="subcellular location">
    <subcellularLocation>
        <location evidence="1">Nucleus</location>
    </subcellularLocation>
</comment>